<dbReference type="Proteomes" id="UP000236161">
    <property type="component" value="Unassembled WGS sequence"/>
</dbReference>
<sequence>MLQEIGEIEVWSNIVHEVAEAKRRARKVVEGKRRAQEAAEGQISCTSFEMTEPVCTMLQKAEPAGSRSNVLGDDCWPNAGSGWPHNWSCGGRVAGFRG</sequence>
<accession>A0A2H9ZVU3</accession>
<organism evidence="1 2">
    <name type="scientific">Apostasia shenzhenica</name>
    <dbReference type="NCBI Taxonomy" id="1088818"/>
    <lineage>
        <taxon>Eukaryota</taxon>
        <taxon>Viridiplantae</taxon>
        <taxon>Streptophyta</taxon>
        <taxon>Embryophyta</taxon>
        <taxon>Tracheophyta</taxon>
        <taxon>Spermatophyta</taxon>
        <taxon>Magnoliopsida</taxon>
        <taxon>Liliopsida</taxon>
        <taxon>Asparagales</taxon>
        <taxon>Orchidaceae</taxon>
        <taxon>Apostasioideae</taxon>
        <taxon>Apostasia</taxon>
    </lineage>
</organism>
<evidence type="ECO:0000313" key="1">
    <source>
        <dbReference type="EMBL" id="PKA47410.1"/>
    </source>
</evidence>
<dbReference type="EMBL" id="KZ453243">
    <property type="protein sequence ID" value="PKA47410.1"/>
    <property type="molecule type" value="Genomic_DNA"/>
</dbReference>
<keyword evidence="2" id="KW-1185">Reference proteome</keyword>
<gene>
    <name evidence="1" type="ORF">AXF42_Ash021825</name>
</gene>
<proteinExistence type="predicted"/>
<name>A0A2H9ZVU3_9ASPA</name>
<reference evidence="1 2" key="1">
    <citation type="journal article" date="2017" name="Nature">
        <title>The Apostasia genome and the evolution of orchids.</title>
        <authorList>
            <person name="Zhang G.Q."/>
            <person name="Liu K.W."/>
            <person name="Li Z."/>
            <person name="Lohaus R."/>
            <person name="Hsiao Y.Y."/>
            <person name="Niu S.C."/>
            <person name="Wang J.Y."/>
            <person name="Lin Y.C."/>
            <person name="Xu Q."/>
            <person name="Chen L.J."/>
            <person name="Yoshida K."/>
            <person name="Fujiwara S."/>
            <person name="Wang Z.W."/>
            <person name="Zhang Y.Q."/>
            <person name="Mitsuda N."/>
            <person name="Wang M."/>
            <person name="Liu G.H."/>
            <person name="Pecoraro L."/>
            <person name="Huang H.X."/>
            <person name="Xiao X.J."/>
            <person name="Lin M."/>
            <person name="Wu X.Y."/>
            <person name="Wu W.L."/>
            <person name="Chen Y.Y."/>
            <person name="Chang S.B."/>
            <person name="Sakamoto S."/>
            <person name="Ohme-Takagi M."/>
            <person name="Yagi M."/>
            <person name="Zeng S.J."/>
            <person name="Shen C.Y."/>
            <person name="Yeh C.M."/>
            <person name="Luo Y.B."/>
            <person name="Tsai W.C."/>
            <person name="Van de Peer Y."/>
            <person name="Liu Z.J."/>
        </authorList>
    </citation>
    <scope>NUCLEOTIDE SEQUENCE [LARGE SCALE GENOMIC DNA]</scope>
    <source>
        <strain evidence="2">cv. Shenzhen</strain>
        <tissue evidence="1">Stem</tissue>
    </source>
</reference>
<evidence type="ECO:0000313" key="2">
    <source>
        <dbReference type="Proteomes" id="UP000236161"/>
    </source>
</evidence>
<protein>
    <submittedName>
        <fullName evidence="1">Uncharacterized protein</fullName>
    </submittedName>
</protein>
<dbReference type="AlphaFoldDB" id="A0A2H9ZVU3"/>